<dbReference type="EMBL" id="KN832887">
    <property type="protein sequence ID" value="KIM95413.1"/>
    <property type="molecule type" value="Genomic_DNA"/>
</dbReference>
<gene>
    <name evidence="3" type="ORF">OIDMADRAFT_148983</name>
</gene>
<reference evidence="3 4" key="1">
    <citation type="submission" date="2014-04" db="EMBL/GenBank/DDBJ databases">
        <authorList>
            <consortium name="DOE Joint Genome Institute"/>
            <person name="Kuo A."/>
            <person name="Martino E."/>
            <person name="Perotto S."/>
            <person name="Kohler A."/>
            <person name="Nagy L.G."/>
            <person name="Floudas D."/>
            <person name="Copeland A."/>
            <person name="Barry K.W."/>
            <person name="Cichocki N."/>
            <person name="Veneault-Fourrey C."/>
            <person name="LaButti K."/>
            <person name="Lindquist E.A."/>
            <person name="Lipzen A."/>
            <person name="Lundell T."/>
            <person name="Morin E."/>
            <person name="Murat C."/>
            <person name="Sun H."/>
            <person name="Tunlid A."/>
            <person name="Henrissat B."/>
            <person name="Grigoriev I.V."/>
            <person name="Hibbett D.S."/>
            <person name="Martin F."/>
            <person name="Nordberg H.P."/>
            <person name="Cantor M.N."/>
            <person name="Hua S.X."/>
        </authorList>
    </citation>
    <scope>NUCLEOTIDE SEQUENCE [LARGE SCALE GENOMIC DNA]</scope>
    <source>
        <strain evidence="3 4">Zn</strain>
    </source>
</reference>
<dbReference type="InterPro" id="IPR011009">
    <property type="entry name" value="Kinase-like_dom_sf"/>
</dbReference>
<dbReference type="STRING" id="913774.A0A0C3C923"/>
<dbReference type="SMART" id="SM00220">
    <property type="entry name" value="S_TKc"/>
    <property type="match status" value="1"/>
</dbReference>
<dbReference type="Pfam" id="PF00069">
    <property type="entry name" value="Pkinase"/>
    <property type="match status" value="1"/>
</dbReference>
<dbReference type="PROSITE" id="PS50011">
    <property type="entry name" value="PROTEIN_KINASE_DOM"/>
    <property type="match status" value="1"/>
</dbReference>
<evidence type="ECO:0000259" key="2">
    <source>
        <dbReference type="PROSITE" id="PS50011"/>
    </source>
</evidence>
<dbReference type="GO" id="GO:0005524">
    <property type="term" value="F:ATP binding"/>
    <property type="evidence" value="ECO:0007669"/>
    <property type="project" value="InterPro"/>
</dbReference>
<evidence type="ECO:0000313" key="4">
    <source>
        <dbReference type="Proteomes" id="UP000054321"/>
    </source>
</evidence>
<dbReference type="GO" id="GO:0004674">
    <property type="term" value="F:protein serine/threonine kinase activity"/>
    <property type="evidence" value="ECO:0007669"/>
    <property type="project" value="TreeGrafter"/>
</dbReference>
<protein>
    <recommendedName>
        <fullName evidence="2">Protein kinase domain-containing protein</fullName>
    </recommendedName>
</protein>
<dbReference type="PANTHER" id="PTHR24359">
    <property type="entry name" value="SERINE/THREONINE-PROTEIN KINASE SBK1"/>
    <property type="match status" value="1"/>
</dbReference>
<dbReference type="HOGENOM" id="CLU_467757_0_0_1"/>
<dbReference type="Gene3D" id="1.10.510.10">
    <property type="entry name" value="Transferase(Phosphotransferase) domain 1"/>
    <property type="match status" value="1"/>
</dbReference>
<dbReference type="SUPFAM" id="SSF56112">
    <property type="entry name" value="Protein kinase-like (PK-like)"/>
    <property type="match status" value="1"/>
</dbReference>
<dbReference type="OrthoDB" id="4062651at2759"/>
<dbReference type="InParanoid" id="A0A0C3C923"/>
<name>A0A0C3C923_OIDMZ</name>
<dbReference type="Proteomes" id="UP000054321">
    <property type="component" value="Unassembled WGS sequence"/>
</dbReference>
<organism evidence="3 4">
    <name type="scientific">Oidiodendron maius (strain Zn)</name>
    <dbReference type="NCBI Taxonomy" id="913774"/>
    <lineage>
        <taxon>Eukaryota</taxon>
        <taxon>Fungi</taxon>
        <taxon>Dikarya</taxon>
        <taxon>Ascomycota</taxon>
        <taxon>Pezizomycotina</taxon>
        <taxon>Leotiomycetes</taxon>
        <taxon>Leotiomycetes incertae sedis</taxon>
        <taxon>Myxotrichaceae</taxon>
        <taxon>Oidiodendron</taxon>
    </lineage>
</organism>
<accession>A0A0C3C923</accession>
<reference evidence="4" key="2">
    <citation type="submission" date="2015-01" db="EMBL/GenBank/DDBJ databases">
        <title>Evolutionary Origins and Diversification of the Mycorrhizal Mutualists.</title>
        <authorList>
            <consortium name="DOE Joint Genome Institute"/>
            <consortium name="Mycorrhizal Genomics Consortium"/>
            <person name="Kohler A."/>
            <person name="Kuo A."/>
            <person name="Nagy L.G."/>
            <person name="Floudas D."/>
            <person name="Copeland A."/>
            <person name="Barry K.W."/>
            <person name="Cichocki N."/>
            <person name="Veneault-Fourrey C."/>
            <person name="LaButti K."/>
            <person name="Lindquist E.A."/>
            <person name="Lipzen A."/>
            <person name="Lundell T."/>
            <person name="Morin E."/>
            <person name="Murat C."/>
            <person name="Riley R."/>
            <person name="Ohm R."/>
            <person name="Sun H."/>
            <person name="Tunlid A."/>
            <person name="Henrissat B."/>
            <person name="Grigoriev I.V."/>
            <person name="Hibbett D.S."/>
            <person name="Martin F."/>
        </authorList>
    </citation>
    <scope>NUCLEOTIDE SEQUENCE [LARGE SCALE GENOMIC DNA]</scope>
    <source>
        <strain evidence="4">Zn</strain>
    </source>
</reference>
<evidence type="ECO:0000256" key="1">
    <source>
        <dbReference type="SAM" id="MobiDB-lite"/>
    </source>
</evidence>
<evidence type="ECO:0000313" key="3">
    <source>
        <dbReference type="EMBL" id="KIM95413.1"/>
    </source>
</evidence>
<dbReference type="Gene3D" id="3.30.200.20">
    <property type="entry name" value="Phosphorylase Kinase, domain 1"/>
    <property type="match status" value="1"/>
</dbReference>
<feature type="region of interest" description="Disordered" evidence="1">
    <location>
        <begin position="87"/>
        <end position="126"/>
    </location>
</feature>
<sequence>MASSPLPSRSLYRQPCPTEPRAEPRKNHSVITKSPDGSIVDLKSLSAYASSSCTASLGLTRTSPHQSTKTHPVQSIEDIRRKFSEEVKQRKENARVESSSAAKGAVKKAEQKGLTPQFSRPEPGRSIPVIARSADGSIVDFKKLSANTPSSSNDIIEHLRNTSRNSYLLSNTPPCSTRSLQHTKDIRREFFERVRHHKADARQEGALEQKAQSKRQFTSLEGPDFEFDVVFPNSFRAGRRLHYDPESQIGSATATPVLDNLRYDSGEYCLQKCLNRGGYGIVTSVSHRDIPGSLFAQKQISKSKVDYEDFLNEVKLTREARHRHVISVFDTYQDHDFYYFVMEPVAICNLEQYMQNMNSLRQQALDWEEFGNMRLQLFKFIPCLAATLKALHDRRIRHRDIKPENILIHDQHIILTDFGTSFITKDVTRAGSTKTLGTDKFEPPEAFTLQRDGSSRPTKMRTGRPGDMFSLGCVFYEIVEAMSVHVALPPATHSYAAHFRDDRVIQQIKTYREQNALVSKRLHDAHRLPGLVEGILQIILSIVTLSAEQRKDASFVSEAVISVYNDYSIARPECCAQGPTDLV</sequence>
<dbReference type="InterPro" id="IPR000719">
    <property type="entry name" value="Prot_kinase_dom"/>
</dbReference>
<dbReference type="AlphaFoldDB" id="A0A0C3C923"/>
<dbReference type="CDD" id="cd00180">
    <property type="entry name" value="PKc"/>
    <property type="match status" value="1"/>
</dbReference>
<feature type="domain" description="Protein kinase" evidence="2">
    <location>
        <begin position="268"/>
        <end position="561"/>
    </location>
</feature>
<feature type="region of interest" description="Disordered" evidence="1">
    <location>
        <begin position="1"/>
        <end position="37"/>
    </location>
</feature>
<dbReference type="InterPro" id="IPR008271">
    <property type="entry name" value="Ser/Thr_kinase_AS"/>
</dbReference>
<dbReference type="PROSITE" id="PS00108">
    <property type="entry name" value="PROTEIN_KINASE_ST"/>
    <property type="match status" value="1"/>
</dbReference>
<keyword evidence="4" id="KW-1185">Reference proteome</keyword>
<dbReference type="PANTHER" id="PTHR24359:SF1">
    <property type="entry name" value="INHIBITOR OF NUCLEAR FACTOR KAPPA-B KINASE EPSILON SUBUNIT HOMOLOG 1-RELATED"/>
    <property type="match status" value="1"/>
</dbReference>
<proteinExistence type="predicted"/>